<gene>
    <name evidence="1" type="ORF">HMPREF1143_0359</name>
</gene>
<accession>J5WF59</accession>
<sequence>MFTTACSCVIDLSKYGLRPLWYASLPIGAIIKKVRNNAKPIILCVGIDC</sequence>
<comment type="caution">
    <text evidence="1">The sequence shown here is derived from an EMBL/GenBank/DDBJ whole genome shotgun (WGS) entry which is preliminary data.</text>
</comment>
<dbReference type="EMBL" id="ALNK01000027">
    <property type="protein sequence ID" value="EJU21517.1"/>
    <property type="molecule type" value="Genomic_DNA"/>
</dbReference>
<dbReference type="Proteomes" id="UP000005244">
    <property type="component" value="Unassembled WGS sequence"/>
</dbReference>
<reference evidence="1 2" key="1">
    <citation type="submission" date="2012-07" db="EMBL/GenBank/DDBJ databases">
        <authorList>
            <person name="Durkin A.S."/>
            <person name="McCorrison J."/>
            <person name="Torralba M."/>
            <person name="Gillis M."/>
            <person name="Methe B."/>
            <person name="Sutton G."/>
            <person name="Nelson K.E."/>
        </authorList>
    </citation>
    <scope>NUCLEOTIDE SEQUENCE [LARGE SCALE GENOMIC DNA]</scope>
    <source>
        <strain evidence="1 2">OBRC8</strain>
    </source>
</reference>
<name>J5WF59_9FIRM</name>
<protein>
    <submittedName>
        <fullName evidence="1">Uncharacterized protein</fullName>
    </submittedName>
</protein>
<proteinExistence type="predicted"/>
<keyword evidence="2" id="KW-1185">Reference proteome</keyword>
<organism evidence="1 2">
    <name type="scientific">Peptoanaerobacter stomatis</name>
    <dbReference type="NCBI Taxonomy" id="796937"/>
    <lineage>
        <taxon>Bacteria</taxon>
        <taxon>Bacillati</taxon>
        <taxon>Bacillota</taxon>
        <taxon>Clostridia</taxon>
        <taxon>Peptostreptococcales</taxon>
        <taxon>Filifactoraceae</taxon>
        <taxon>Peptoanaerobacter</taxon>
    </lineage>
</organism>
<evidence type="ECO:0000313" key="2">
    <source>
        <dbReference type="Proteomes" id="UP000005244"/>
    </source>
</evidence>
<dbReference type="AlphaFoldDB" id="J5WF59"/>
<evidence type="ECO:0000313" key="1">
    <source>
        <dbReference type="EMBL" id="EJU21517.1"/>
    </source>
</evidence>